<evidence type="ECO:0000313" key="3">
    <source>
        <dbReference type="Proteomes" id="UP000226031"/>
    </source>
</evidence>
<evidence type="ECO:0000256" key="1">
    <source>
        <dbReference type="SAM" id="SignalP"/>
    </source>
</evidence>
<evidence type="ECO:0000313" key="2">
    <source>
        <dbReference type="EMBL" id="PGH31676.1"/>
    </source>
</evidence>
<keyword evidence="3" id="KW-1185">Reference proteome</keyword>
<dbReference type="Proteomes" id="UP000226031">
    <property type="component" value="Unassembled WGS sequence"/>
</dbReference>
<keyword evidence="1" id="KW-0732">Signal</keyword>
<comment type="caution">
    <text evidence="2">The sequence shown here is derived from an EMBL/GenBank/DDBJ whole genome shotgun (WGS) entry which is preliminary data.</text>
</comment>
<sequence>MKITTVALLGLVSVVAAWGTKKTPSEVATWDYCGLDYACYSDADCQMDPLCRERALDGDPDYIGCGVFLQPHTCWTWVKPQPH</sequence>
<accession>A0A2B7ZCI5</accession>
<name>A0A2B7ZCI5_9EURO</name>
<feature type="signal peptide" evidence="1">
    <location>
        <begin position="1"/>
        <end position="17"/>
    </location>
</feature>
<dbReference type="EMBL" id="PDND01000118">
    <property type="protein sequence ID" value="PGH31676.1"/>
    <property type="molecule type" value="Genomic_DNA"/>
</dbReference>
<dbReference type="VEuPathDB" id="FungiDB:EMCG_02128"/>
<feature type="chain" id="PRO_5012496460" evidence="1">
    <location>
        <begin position="18"/>
        <end position="83"/>
    </location>
</feature>
<protein>
    <submittedName>
        <fullName evidence="2">Uncharacterized protein</fullName>
    </submittedName>
</protein>
<dbReference type="AlphaFoldDB" id="A0A2B7ZCI5"/>
<gene>
    <name evidence="2" type="ORF">GX50_05516</name>
</gene>
<proteinExistence type="predicted"/>
<organism evidence="2 3">
    <name type="scientific">[Emmonsia] crescens</name>
    <dbReference type="NCBI Taxonomy" id="73230"/>
    <lineage>
        <taxon>Eukaryota</taxon>
        <taxon>Fungi</taxon>
        <taxon>Dikarya</taxon>
        <taxon>Ascomycota</taxon>
        <taxon>Pezizomycotina</taxon>
        <taxon>Eurotiomycetes</taxon>
        <taxon>Eurotiomycetidae</taxon>
        <taxon>Onygenales</taxon>
        <taxon>Ajellomycetaceae</taxon>
        <taxon>Emergomyces</taxon>
    </lineage>
</organism>
<reference evidence="2 3" key="1">
    <citation type="submission" date="2017-10" db="EMBL/GenBank/DDBJ databases">
        <title>Comparative genomics in systemic dimorphic fungi from Ajellomycetaceae.</title>
        <authorList>
            <person name="Munoz J.F."/>
            <person name="Mcewen J.G."/>
            <person name="Clay O.K."/>
            <person name="Cuomo C.A."/>
        </authorList>
    </citation>
    <scope>NUCLEOTIDE SEQUENCE [LARGE SCALE GENOMIC DNA]</scope>
    <source>
        <strain evidence="2 3">UAMH4076</strain>
    </source>
</reference>